<accession>A0A252A6K6</accession>
<protein>
    <submittedName>
        <fullName evidence="1">Uncharacterized protein</fullName>
    </submittedName>
</protein>
<dbReference type="Proteomes" id="UP000194999">
    <property type="component" value="Unassembled WGS sequence"/>
</dbReference>
<dbReference type="EMBL" id="JOOY01000021">
    <property type="protein sequence ID" value="OUJ02642.1"/>
    <property type="molecule type" value="Genomic_DNA"/>
</dbReference>
<sequence>MTKRASRVPCFVQGFSATLLQNNAYFLRYCFDCHDAAVIWLERKPTLCAMPAYTAKNKRSSTRLLPLKQSVLLCMARIITGEY</sequence>
<reference evidence="3 4" key="1">
    <citation type="submission" date="2014-06" db="EMBL/GenBank/DDBJ databases">
        <authorList>
            <person name="Ju J."/>
            <person name="Zhang J."/>
        </authorList>
    </citation>
    <scope>NUCLEOTIDE SEQUENCE [LARGE SCALE GENOMIC DNA]</scope>
    <source>
        <strain evidence="1">DmW_045</strain>
        <strain evidence="2">DmW_048</strain>
    </source>
</reference>
<comment type="caution">
    <text evidence="1">The sequence shown here is derived from an EMBL/GenBank/DDBJ whole genome shotgun (WGS) entry which is preliminary data.</text>
</comment>
<dbReference type="EMBL" id="JOMO01000003">
    <property type="protein sequence ID" value="OUI85230.1"/>
    <property type="molecule type" value="Genomic_DNA"/>
</dbReference>
<evidence type="ECO:0000313" key="2">
    <source>
        <dbReference type="EMBL" id="OUJ02642.1"/>
    </source>
</evidence>
<organism evidence="1 3">
    <name type="scientific">Acetobacter orientalis</name>
    <dbReference type="NCBI Taxonomy" id="146474"/>
    <lineage>
        <taxon>Bacteria</taxon>
        <taxon>Pseudomonadati</taxon>
        <taxon>Pseudomonadota</taxon>
        <taxon>Alphaproteobacteria</taxon>
        <taxon>Acetobacterales</taxon>
        <taxon>Acetobacteraceae</taxon>
        <taxon>Acetobacter</taxon>
    </lineage>
</organism>
<dbReference type="AlphaFoldDB" id="A0A252A6K6"/>
<dbReference type="Proteomes" id="UP000194639">
    <property type="component" value="Unassembled WGS sequence"/>
</dbReference>
<name>A0A252A6K6_9PROT</name>
<evidence type="ECO:0000313" key="1">
    <source>
        <dbReference type="EMBL" id="OUI85230.1"/>
    </source>
</evidence>
<evidence type="ECO:0000313" key="3">
    <source>
        <dbReference type="Proteomes" id="UP000194639"/>
    </source>
</evidence>
<proteinExistence type="predicted"/>
<evidence type="ECO:0000313" key="4">
    <source>
        <dbReference type="Proteomes" id="UP000194999"/>
    </source>
</evidence>
<gene>
    <name evidence="1" type="ORF">HK12_06005</name>
    <name evidence="2" type="ORF">HK15_04830</name>
</gene>